<keyword evidence="2" id="KW-1185">Reference proteome</keyword>
<proteinExistence type="predicted"/>
<sequence length="44" mass="5290">KNMEQDIEGLTLSRVHLNDNIWYEIFWILYSEAAEQLQQFAKTC</sequence>
<gene>
    <name evidence="1" type="ORF">ACOLOM_LOCUS1574</name>
</gene>
<organism evidence="1 2">
    <name type="scientific">Acaulospora colombiana</name>
    <dbReference type="NCBI Taxonomy" id="27376"/>
    <lineage>
        <taxon>Eukaryota</taxon>
        <taxon>Fungi</taxon>
        <taxon>Fungi incertae sedis</taxon>
        <taxon>Mucoromycota</taxon>
        <taxon>Glomeromycotina</taxon>
        <taxon>Glomeromycetes</taxon>
        <taxon>Diversisporales</taxon>
        <taxon>Acaulosporaceae</taxon>
        <taxon>Acaulospora</taxon>
    </lineage>
</organism>
<protein>
    <submittedName>
        <fullName evidence="1">10098_t:CDS:1</fullName>
    </submittedName>
</protein>
<evidence type="ECO:0000313" key="1">
    <source>
        <dbReference type="EMBL" id="CAG8470643.1"/>
    </source>
</evidence>
<dbReference type="Proteomes" id="UP000789525">
    <property type="component" value="Unassembled WGS sequence"/>
</dbReference>
<reference evidence="1" key="1">
    <citation type="submission" date="2021-06" db="EMBL/GenBank/DDBJ databases">
        <authorList>
            <person name="Kallberg Y."/>
            <person name="Tangrot J."/>
            <person name="Rosling A."/>
        </authorList>
    </citation>
    <scope>NUCLEOTIDE SEQUENCE</scope>
    <source>
        <strain evidence="1">CL356</strain>
    </source>
</reference>
<name>A0ACA9KHD2_9GLOM</name>
<comment type="caution">
    <text evidence="1">The sequence shown here is derived from an EMBL/GenBank/DDBJ whole genome shotgun (WGS) entry which is preliminary data.</text>
</comment>
<accession>A0ACA9KHD2</accession>
<evidence type="ECO:0000313" key="2">
    <source>
        <dbReference type="Proteomes" id="UP000789525"/>
    </source>
</evidence>
<dbReference type="EMBL" id="CAJVPT010001901">
    <property type="protein sequence ID" value="CAG8470643.1"/>
    <property type="molecule type" value="Genomic_DNA"/>
</dbReference>
<feature type="non-terminal residue" evidence="1">
    <location>
        <position position="1"/>
    </location>
</feature>